<protein>
    <submittedName>
        <fullName evidence="8">Hydrogenase 4 membrane subunit</fullName>
    </submittedName>
</protein>
<evidence type="ECO:0000256" key="2">
    <source>
        <dbReference type="ARBA" id="ARBA00022475"/>
    </source>
</evidence>
<dbReference type="EMBL" id="PNIM01000006">
    <property type="protein sequence ID" value="PMB75807.1"/>
    <property type="molecule type" value="Genomic_DNA"/>
</dbReference>
<dbReference type="InterPro" id="IPR038730">
    <property type="entry name" value="HyfE-like"/>
</dbReference>
<dbReference type="Proteomes" id="UP000886076">
    <property type="component" value="Unassembled WGS sequence"/>
</dbReference>
<comment type="subcellular location">
    <subcellularLocation>
        <location evidence="1">Cell membrane</location>
        <topology evidence="1">Multi-pass membrane protein</topology>
    </subcellularLocation>
</comment>
<feature type="transmembrane region" description="Helical" evidence="6">
    <location>
        <begin position="94"/>
        <end position="117"/>
    </location>
</feature>
<reference evidence="7" key="2">
    <citation type="journal article" date="2020" name="mSystems">
        <title>Genome- and Community-Level Interaction Insights into Carbon Utilization and Element Cycling Functions of Hydrothermarchaeota in Hydrothermal Sediment.</title>
        <authorList>
            <person name="Zhou Z."/>
            <person name="Liu Y."/>
            <person name="Xu W."/>
            <person name="Pan J."/>
            <person name="Luo Z.H."/>
            <person name="Li M."/>
        </authorList>
    </citation>
    <scope>NUCLEOTIDE SEQUENCE [LARGE SCALE GENOMIC DNA]</scope>
    <source>
        <strain evidence="7">SpSt-1261</strain>
    </source>
</reference>
<keyword evidence="3 6" id="KW-0812">Transmembrane</keyword>
<dbReference type="EMBL" id="DSFH01000036">
    <property type="protein sequence ID" value="HEW63870.1"/>
    <property type="molecule type" value="Genomic_DNA"/>
</dbReference>
<dbReference type="Proteomes" id="UP000237153">
    <property type="component" value="Unassembled WGS sequence"/>
</dbReference>
<keyword evidence="2" id="KW-1003">Cell membrane</keyword>
<reference evidence="8 9" key="1">
    <citation type="submission" date="2018-01" db="EMBL/GenBank/DDBJ databases">
        <title>Metagenomic assembled genomes from two thermal pools in the Uzon Caldera, Kamchatka, Russia.</title>
        <authorList>
            <person name="Wilkins L."/>
            <person name="Ettinger C."/>
        </authorList>
    </citation>
    <scope>NUCLEOTIDE SEQUENCE [LARGE SCALE GENOMIC DNA]</scope>
    <source>
        <strain evidence="8">ZAV-06</strain>
    </source>
</reference>
<feature type="transmembrane region" description="Helical" evidence="6">
    <location>
        <begin position="63"/>
        <end position="82"/>
    </location>
</feature>
<name>A0A2J6N5N2_9CREN</name>
<evidence type="ECO:0000313" key="8">
    <source>
        <dbReference type="EMBL" id="PMB75807.1"/>
    </source>
</evidence>
<dbReference type="PANTHER" id="PTHR38601:SF1">
    <property type="entry name" value="HYDROGENASE-4 COMPONENT E"/>
    <property type="match status" value="1"/>
</dbReference>
<gene>
    <name evidence="8" type="primary">hyfE</name>
    <name evidence="8" type="ORF">C0188_01715</name>
    <name evidence="7" type="ORF">ENO39_02270</name>
</gene>
<dbReference type="NCBIfam" id="NF008556">
    <property type="entry name" value="PRK11492.1"/>
    <property type="match status" value="1"/>
</dbReference>
<comment type="caution">
    <text evidence="8">The sequence shown here is derived from an EMBL/GenBank/DDBJ whole genome shotgun (WGS) entry which is preliminary data.</text>
</comment>
<evidence type="ECO:0000256" key="6">
    <source>
        <dbReference type="SAM" id="Phobius"/>
    </source>
</evidence>
<dbReference type="AlphaFoldDB" id="A0A2J6N5N2"/>
<keyword evidence="5 6" id="KW-0472">Membrane</keyword>
<dbReference type="Pfam" id="PF00420">
    <property type="entry name" value="Oxidored_q2"/>
    <property type="match status" value="1"/>
</dbReference>
<sequence length="220" mass="24704">MEVVKMTSNIAIIINGLSALMIFTAIWISETIDLRRAANIYRLQSFLLTLIFAMMSIRDSYFLIWALVAFVTKTLIVPWLVIKSLEKSGERKDIKTSIPSWLTMVIYAILLVFSFWTGGQFKGMIGEDYIPLSVSISLFLIGLKQMVTKKSIFKQILGLCHFENGSHLTLALLAPGIPETIEIGCTTDAVFLIAVCCILAVHIKKVNNTVDVTQLKNLRW</sequence>
<feature type="transmembrane region" description="Helical" evidence="6">
    <location>
        <begin position="6"/>
        <end position="28"/>
    </location>
</feature>
<accession>A0A2J6N5N2</accession>
<dbReference type="InterPro" id="IPR039428">
    <property type="entry name" value="NUOK/Mnh_C1-like"/>
</dbReference>
<evidence type="ECO:0000256" key="3">
    <source>
        <dbReference type="ARBA" id="ARBA00022692"/>
    </source>
</evidence>
<dbReference type="PANTHER" id="PTHR38601">
    <property type="entry name" value="HYDROGENASE-4 COMPONENT E"/>
    <property type="match status" value="1"/>
</dbReference>
<evidence type="ECO:0000256" key="5">
    <source>
        <dbReference type="ARBA" id="ARBA00023136"/>
    </source>
</evidence>
<dbReference type="GO" id="GO:0005886">
    <property type="term" value="C:plasma membrane"/>
    <property type="evidence" value="ECO:0007669"/>
    <property type="project" value="UniProtKB-SubCell"/>
</dbReference>
<dbReference type="OMA" id="GMPMVVE"/>
<keyword evidence="4 6" id="KW-1133">Transmembrane helix</keyword>
<proteinExistence type="predicted"/>
<dbReference type="Gene3D" id="1.10.287.3510">
    <property type="match status" value="1"/>
</dbReference>
<evidence type="ECO:0000313" key="7">
    <source>
        <dbReference type="EMBL" id="HEW63870.1"/>
    </source>
</evidence>
<evidence type="ECO:0000256" key="1">
    <source>
        <dbReference type="ARBA" id="ARBA00004651"/>
    </source>
</evidence>
<organism evidence="8 9">
    <name type="scientific">Fervidicoccus fontis</name>
    <dbReference type="NCBI Taxonomy" id="683846"/>
    <lineage>
        <taxon>Archaea</taxon>
        <taxon>Thermoproteota</taxon>
        <taxon>Thermoprotei</taxon>
        <taxon>Fervidicoccales</taxon>
        <taxon>Fervidicoccaceae</taxon>
        <taxon>Fervidicoccus</taxon>
    </lineage>
</organism>
<evidence type="ECO:0000313" key="9">
    <source>
        <dbReference type="Proteomes" id="UP000237153"/>
    </source>
</evidence>
<evidence type="ECO:0000256" key="4">
    <source>
        <dbReference type="ARBA" id="ARBA00022989"/>
    </source>
</evidence>